<dbReference type="GO" id="GO:0022857">
    <property type="term" value="F:transmembrane transporter activity"/>
    <property type="evidence" value="ECO:0007669"/>
    <property type="project" value="InterPro"/>
</dbReference>
<feature type="transmembrane region" description="Helical" evidence="8">
    <location>
        <begin position="535"/>
        <end position="555"/>
    </location>
</feature>
<evidence type="ECO:0000313" key="10">
    <source>
        <dbReference type="EMBL" id="KUI69929.1"/>
    </source>
</evidence>
<dbReference type="EMBL" id="CM003102">
    <property type="protein sequence ID" value="KUI69929.1"/>
    <property type="molecule type" value="Genomic_DNA"/>
</dbReference>
<reference evidence="10" key="1">
    <citation type="submission" date="2014-12" db="EMBL/GenBank/DDBJ databases">
        <title>Genome Sequence of Valsa Canker Pathogens Uncovers a Specific Adaption of Colonization on Woody Bark.</title>
        <authorList>
            <person name="Yin Z."/>
            <person name="Liu H."/>
            <person name="Gao X."/>
            <person name="Li Z."/>
            <person name="Song N."/>
            <person name="Ke X."/>
            <person name="Dai Q."/>
            <person name="Wu Y."/>
            <person name="Sun Y."/>
            <person name="Xu J.-R."/>
            <person name="Kang Z.K."/>
            <person name="Wang L."/>
            <person name="Huang L."/>
        </authorList>
    </citation>
    <scope>NUCLEOTIDE SEQUENCE [LARGE SCALE GENOMIC DNA]</scope>
    <source>
        <strain evidence="10">03-8</strain>
    </source>
</reference>
<dbReference type="OrthoDB" id="10021397at2759"/>
<gene>
    <name evidence="10" type="ORF">VM1G_05378</name>
</gene>
<keyword evidence="11" id="KW-1185">Reference proteome</keyword>
<dbReference type="InterPro" id="IPR020846">
    <property type="entry name" value="MFS_dom"/>
</dbReference>
<dbReference type="SMR" id="A0A194W0E7"/>
<evidence type="ECO:0000313" key="11">
    <source>
        <dbReference type="Proteomes" id="UP000078559"/>
    </source>
</evidence>
<feature type="region of interest" description="Disordered" evidence="7">
    <location>
        <begin position="28"/>
        <end position="54"/>
    </location>
</feature>
<evidence type="ECO:0000256" key="6">
    <source>
        <dbReference type="ARBA" id="ARBA00023136"/>
    </source>
</evidence>
<dbReference type="GO" id="GO:0005886">
    <property type="term" value="C:plasma membrane"/>
    <property type="evidence" value="ECO:0007669"/>
    <property type="project" value="TreeGrafter"/>
</dbReference>
<feature type="transmembrane region" description="Helical" evidence="8">
    <location>
        <begin position="397"/>
        <end position="416"/>
    </location>
</feature>
<dbReference type="Pfam" id="PF07690">
    <property type="entry name" value="MFS_1"/>
    <property type="match status" value="1"/>
</dbReference>
<evidence type="ECO:0000256" key="2">
    <source>
        <dbReference type="ARBA" id="ARBA00007520"/>
    </source>
</evidence>
<evidence type="ECO:0000256" key="7">
    <source>
        <dbReference type="SAM" id="MobiDB-lite"/>
    </source>
</evidence>
<dbReference type="PANTHER" id="PTHR23501:SF193">
    <property type="entry name" value="MULTIDRUG TRANSPORTER, PUTATIVE (AFU_ORTHOLOGUE AFUA_8G00940)-RELATED"/>
    <property type="match status" value="1"/>
</dbReference>
<sequence>MPDSGNDHWVTLIHTGALSEIMSDGTTTAISSEKDSQNAYPKDDGPSTAVDSGPDPNHEYLSGLKLVAVLAAVVFPYFLVMLDASIVSTAAPQITTTFNSLLDVGWYGAAYELTSSASQPLSGKIYTKFSLKWSYLAFFVLFELGSVICGAAHSSVMLIVGRAFAGLGSSGLLNGGLTILSSVLVPAKQPGFMGLLVALGQLGIACGPLIGGAFTEYVSWRWCFYINLPVGGAAALLLIFVAVPENHPKPPVRETLRNIERALDLIGFTIILPTAIMFFMALEWGGQRYAWNSSVVIGLFVGAGLSFILFLVWEYYRGDDAMLPFSMLRTRIVWSAATYMFFFFGVLFCFDYYLPIFFQSVEDDTAFLSGVHMLPQVISQVVFALVSGVMVQNTGYYLPWIVVGSMFATIGYGLLSSLSPSTSYSRRIGFQVLFGIGIGSATTTPFIAVQGLVSPAQIPVAMGIVIFTQNLGGAIWVAVAQAIFDNSLYQAIGTYAPSVNPETLLEAGVRSIRRLVSEGDLPGVLRAYAKSVDHVFYLGTALAGVSFLISFSLGWTDIRKKEASQEIKKADATTASDTV</sequence>
<dbReference type="Proteomes" id="UP000078559">
    <property type="component" value="Chromosome 5"/>
</dbReference>
<feature type="transmembrane region" description="Helical" evidence="8">
    <location>
        <begin position="289"/>
        <end position="312"/>
    </location>
</feature>
<feature type="compositionally biased region" description="Basic and acidic residues" evidence="7">
    <location>
        <begin position="32"/>
        <end position="45"/>
    </location>
</feature>
<evidence type="ECO:0000259" key="9">
    <source>
        <dbReference type="PROSITE" id="PS50850"/>
    </source>
</evidence>
<accession>A0A194W0E7</accession>
<feature type="transmembrane region" description="Helical" evidence="8">
    <location>
        <begin position="460"/>
        <end position="484"/>
    </location>
</feature>
<comment type="subcellular location">
    <subcellularLocation>
        <location evidence="1">Membrane</location>
        <topology evidence="1">Multi-pass membrane protein</topology>
    </subcellularLocation>
</comment>
<feature type="transmembrane region" description="Helical" evidence="8">
    <location>
        <begin position="332"/>
        <end position="354"/>
    </location>
</feature>
<dbReference type="SUPFAM" id="SSF103473">
    <property type="entry name" value="MFS general substrate transporter"/>
    <property type="match status" value="1"/>
</dbReference>
<feature type="transmembrane region" description="Helical" evidence="8">
    <location>
        <begin position="428"/>
        <end position="448"/>
    </location>
</feature>
<dbReference type="InterPro" id="IPR036259">
    <property type="entry name" value="MFS_trans_sf"/>
</dbReference>
<dbReference type="PROSITE" id="PS50850">
    <property type="entry name" value="MFS"/>
    <property type="match status" value="1"/>
</dbReference>
<feature type="transmembrane region" description="Helical" evidence="8">
    <location>
        <begin position="133"/>
        <end position="152"/>
    </location>
</feature>
<dbReference type="Gene3D" id="1.20.1720.10">
    <property type="entry name" value="Multidrug resistance protein D"/>
    <property type="match status" value="1"/>
</dbReference>
<name>A0A194W0E7_CYTMA</name>
<evidence type="ECO:0000256" key="5">
    <source>
        <dbReference type="ARBA" id="ARBA00022989"/>
    </source>
</evidence>
<proteinExistence type="inferred from homology"/>
<feature type="transmembrane region" description="Helical" evidence="8">
    <location>
        <begin position="191"/>
        <end position="210"/>
    </location>
</feature>
<feature type="transmembrane region" description="Helical" evidence="8">
    <location>
        <begin position="263"/>
        <end position="282"/>
    </location>
</feature>
<dbReference type="AlphaFoldDB" id="A0A194W0E7"/>
<feature type="transmembrane region" description="Helical" evidence="8">
    <location>
        <begin position="222"/>
        <end position="243"/>
    </location>
</feature>
<organism evidence="10 11">
    <name type="scientific">Cytospora mali</name>
    <name type="common">Apple Valsa canker fungus</name>
    <name type="synonym">Valsa mali</name>
    <dbReference type="NCBI Taxonomy" id="578113"/>
    <lineage>
        <taxon>Eukaryota</taxon>
        <taxon>Fungi</taxon>
        <taxon>Dikarya</taxon>
        <taxon>Ascomycota</taxon>
        <taxon>Pezizomycotina</taxon>
        <taxon>Sordariomycetes</taxon>
        <taxon>Sordariomycetidae</taxon>
        <taxon>Diaporthales</taxon>
        <taxon>Cytosporaceae</taxon>
        <taxon>Cytospora</taxon>
    </lineage>
</organism>
<dbReference type="PANTHER" id="PTHR23501">
    <property type="entry name" value="MAJOR FACILITATOR SUPERFAMILY"/>
    <property type="match status" value="1"/>
</dbReference>
<evidence type="ECO:0000256" key="1">
    <source>
        <dbReference type="ARBA" id="ARBA00004141"/>
    </source>
</evidence>
<protein>
    <submittedName>
        <fullName evidence="10">HC-toxin efflux carrier TOXA</fullName>
    </submittedName>
</protein>
<evidence type="ECO:0000256" key="3">
    <source>
        <dbReference type="ARBA" id="ARBA00022448"/>
    </source>
</evidence>
<evidence type="ECO:0000256" key="4">
    <source>
        <dbReference type="ARBA" id="ARBA00022692"/>
    </source>
</evidence>
<keyword evidence="4 8" id="KW-0812">Transmembrane</keyword>
<evidence type="ECO:0000256" key="8">
    <source>
        <dbReference type="SAM" id="Phobius"/>
    </source>
</evidence>
<dbReference type="CDD" id="cd17502">
    <property type="entry name" value="MFS_Azr1_MDR_like"/>
    <property type="match status" value="1"/>
</dbReference>
<keyword evidence="3" id="KW-0813">Transport</keyword>
<dbReference type="InterPro" id="IPR011701">
    <property type="entry name" value="MFS"/>
</dbReference>
<feature type="transmembrane region" description="Helical" evidence="8">
    <location>
        <begin position="164"/>
        <end position="185"/>
    </location>
</feature>
<keyword evidence="5 8" id="KW-1133">Transmembrane helix</keyword>
<comment type="similarity">
    <text evidence="2">Belongs to the major facilitator superfamily. TCR/Tet family.</text>
</comment>
<keyword evidence="6 8" id="KW-0472">Membrane</keyword>
<feature type="domain" description="Major facilitator superfamily (MFS) profile" evidence="9">
    <location>
        <begin position="69"/>
        <end position="558"/>
    </location>
</feature>
<dbReference type="Gene3D" id="1.20.1250.20">
    <property type="entry name" value="MFS general substrate transporter like domains"/>
    <property type="match status" value="1"/>
</dbReference>
<dbReference type="FunFam" id="1.20.1250.20:FF:000196">
    <property type="entry name" value="MFS toxin efflux pump (AflT)"/>
    <property type="match status" value="1"/>
</dbReference>
<feature type="transmembrane region" description="Helical" evidence="8">
    <location>
        <begin position="66"/>
        <end position="91"/>
    </location>
</feature>